<dbReference type="PROSITE" id="PS51186">
    <property type="entry name" value="GNAT"/>
    <property type="match status" value="1"/>
</dbReference>
<dbReference type="EMBL" id="BMIN01000011">
    <property type="protein sequence ID" value="GGD17612.1"/>
    <property type="molecule type" value="Genomic_DNA"/>
</dbReference>
<dbReference type="InterPro" id="IPR000182">
    <property type="entry name" value="GNAT_dom"/>
</dbReference>
<dbReference type="Proteomes" id="UP000642571">
    <property type="component" value="Unassembled WGS sequence"/>
</dbReference>
<evidence type="ECO:0000313" key="2">
    <source>
        <dbReference type="EMBL" id="GGD17612.1"/>
    </source>
</evidence>
<keyword evidence="3" id="KW-1185">Reference proteome</keyword>
<gene>
    <name evidence="2" type="ORF">GCM10011389_26730</name>
</gene>
<evidence type="ECO:0000259" key="1">
    <source>
        <dbReference type="PROSITE" id="PS51186"/>
    </source>
</evidence>
<dbReference type="Pfam" id="PF00583">
    <property type="entry name" value="Acetyltransf_1"/>
    <property type="match status" value="1"/>
</dbReference>
<dbReference type="InterPro" id="IPR016181">
    <property type="entry name" value="Acyl_CoA_acyltransferase"/>
</dbReference>
<sequence length="155" mass="17897">MNYFDITIVNAENRENMFSLLKLADDSEDKIREYIHEGELYEVSQNNHTVGAILLTFPAKYEVEIKNMALIHTKRGQGIGKKLIQDVCTIYRRKGYLSMIVGTANSSIGNLAFYQKAGFRFNSIKKDYFNSYKEPIMEYGIQAVDMIILKKSLYK</sequence>
<organism evidence="2 3">
    <name type="scientific">Pontibacillus salipaludis</name>
    <dbReference type="NCBI Taxonomy" id="1697394"/>
    <lineage>
        <taxon>Bacteria</taxon>
        <taxon>Bacillati</taxon>
        <taxon>Bacillota</taxon>
        <taxon>Bacilli</taxon>
        <taxon>Bacillales</taxon>
        <taxon>Bacillaceae</taxon>
        <taxon>Pontibacillus</taxon>
    </lineage>
</organism>
<feature type="domain" description="N-acetyltransferase" evidence="1">
    <location>
        <begin position="4"/>
        <end position="151"/>
    </location>
</feature>
<comment type="caution">
    <text evidence="2">The sequence shown here is derived from an EMBL/GenBank/DDBJ whole genome shotgun (WGS) entry which is preliminary data.</text>
</comment>
<protein>
    <submittedName>
        <fullName evidence="2">N-acetyltransferase</fullName>
    </submittedName>
</protein>
<accession>A0ABQ1Q813</accession>
<dbReference type="Gene3D" id="3.40.630.30">
    <property type="match status" value="1"/>
</dbReference>
<reference evidence="3" key="1">
    <citation type="journal article" date="2019" name="Int. J. Syst. Evol. Microbiol.">
        <title>The Global Catalogue of Microorganisms (GCM) 10K type strain sequencing project: providing services to taxonomists for standard genome sequencing and annotation.</title>
        <authorList>
            <consortium name="The Broad Institute Genomics Platform"/>
            <consortium name="The Broad Institute Genome Sequencing Center for Infectious Disease"/>
            <person name="Wu L."/>
            <person name="Ma J."/>
        </authorList>
    </citation>
    <scope>NUCLEOTIDE SEQUENCE [LARGE SCALE GENOMIC DNA]</scope>
    <source>
        <strain evidence="3">CGMCC 1.15353</strain>
    </source>
</reference>
<evidence type="ECO:0000313" key="3">
    <source>
        <dbReference type="Proteomes" id="UP000642571"/>
    </source>
</evidence>
<name>A0ABQ1Q813_9BACI</name>
<proteinExistence type="predicted"/>
<dbReference type="RefSeq" id="WP_229721233.1">
    <property type="nucleotide sequence ID" value="NZ_BMIN01000011.1"/>
</dbReference>
<dbReference type="CDD" id="cd04301">
    <property type="entry name" value="NAT_SF"/>
    <property type="match status" value="1"/>
</dbReference>
<dbReference type="SUPFAM" id="SSF55729">
    <property type="entry name" value="Acyl-CoA N-acyltransferases (Nat)"/>
    <property type="match status" value="1"/>
</dbReference>